<dbReference type="PRINTS" id="PR01435">
    <property type="entry name" value="NPOXDRDTASE5"/>
</dbReference>
<sequence>MSPLHIAIIAPLLLAIFIPLFYKYLPRIHTGWFVLFLPAILFVYFLQRIPEVKDHGSIQDTFDWIPSLGINFTAYVDGLSLLFALLITGIGTLVVLYSIYYLSKEKESLGNFYVYLLMFMGAMLGVVLSDNLIVLYTFWELTSFSSFLLIGYWYQRQGSRYGAQKSMLITVFGGLTMLGGFVLLYIMTGSFSVREIIAMAGDISTEPYFIVALILVLLGAFTKSAQFPFHIWLPDAMEAPTPVSAYLHSATMVKAGIYLVARMSPVFAEEGLWIWLVGGIGLLTMLWGSFNAVKQIDLKGILAYSTISQLGLIMSLLGIGAAALHYDHLDENIYMVATVAAVFHLINHATFKGSLFMVAGIVDHETGTRDIRRLGGLFQIMPVTATIALIGTFSMAGLPPFNGFLSKEMFFTGMINVLSLDIFNLDTWGMIFPVFAWIGSVFTFVYSMMLFFRTFTGKFKPEQLEVKPHEAPIGMLISPIILGALVIVFGFFPNLLSKSIIEPAAAAIMPGLVEAGHHFDVHISFWHGFKPELFMTIGVVILGIILYKTLPKWGTLYDKFPNNFTFNHMYNTGLVNTENASNKLTNVYMTGSIRSYMIYIFISFVGIMCFALIEKDAFTIDTSNLAPIGLYEVVLVLIIVIASFTILIAKSRLISIIALGAVGYTVSLIFVLFRAPDLVLTQLVIETISVALFLLVFYRLPRMNRRVENRKFKLSNAIVAGAVGVIVTLVALSAHSTKLFSSISEYYIENTADKAGGGNMVNVILVDFRGFDTMFEIAVLGIAALGIFGMIKLRLNGRNEK</sequence>
<feature type="transmembrane region" description="Helical" evidence="14">
    <location>
        <begin position="272"/>
        <end position="290"/>
    </location>
</feature>
<keyword evidence="10" id="KW-0406">Ion transport</keyword>
<accession>A0ABW0LEM4</accession>
<dbReference type="Pfam" id="PF00662">
    <property type="entry name" value="Proton_antipo_N"/>
    <property type="match status" value="1"/>
</dbReference>
<dbReference type="InterPro" id="IPR025383">
    <property type="entry name" value="MrpA_C/MbhD"/>
</dbReference>
<evidence type="ECO:0000256" key="6">
    <source>
        <dbReference type="ARBA" id="ARBA00022692"/>
    </source>
</evidence>
<evidence type="ECO:0000256" key="11">
    <source>
        <dbReference type="ARBA" id="ARBA00023136"/>
    </source>
</evidence>
<keyword evidence="6 13" id="KW-0812">Transmembrane</keyword>
<feature type="transmembrane region" description="Helical" evidence="14">
    <location>
        <begin position="596"/>
        <end position="613"/>
    </location>
</feature>
<feature type="transmembrane region" description="Helical" evidence="14">
    <location>
        <begin position="430"/>
        <end position="452"/>
    </location>
</feature>
<dbReference type="NCBIfam" id="TIGR00940">
    <property type="entry name" value="2a6301s01"/>
    <property type="match status" value="1"/>
</dbReference>
<feature type="transmembrane region" description="Helical" evidence="14">
    <location>
        <begin position="166"/>
        <end position="188"/>
    </location>
</feature>
<reference evidence="20" key="1">
    <citation type="journal article" date="2019" name="Int. J. Syst. Evol. Microbiol.">
        <title>The Global Catalogue of Microorganisms (GCM) 10K type strain sequencing project: providing services to taxonomists for standard genome sequencing and annotation.</title>
        <authorList>
            <consortium name="The Broad Institute Genomics Platform"/>
            <consortium name="The Broad Institute Genome Sequencing Center for Infectious Disease"/>
            <person name="Wu L."/>
            <person name="Ma J."/>
        </authorList>
    </citation>
    <scope>NUCLEOTIDE SEQUENCE [LARGE SCALE GENOMIC DNA]</scope>
    <source>
        <strain evidence="20">CGMCC 1.12237</strain>
    </source>
</reference>
<evidence type="ECO:0000256" key="1">
    <source>
        <dbReference type="ARBA" id="ARBA00004651"/>
    </source>
</evidence>
<evidence type="ECO:0000256" key="3">
    <source>
        <dbReference type="ARBA" id="ARBA00022448"/>
    </source>
</evidence>
<keyword evidence="7" id="KW-0375">Hydrogen ion transport</keyword>
<keyword evidence="5" id="KW-1003">Cell membrane</keyword>
<dbReference type="InterPro" id="IPR001750">
    <property type="entry name" value="ND/Mrp_TM"/>
</dbReference>
<evidence type="ECO:0000256" key="12">
    <source>
        <dbReference type="ARBA" id="ARBA00023201"/>
    </source>
</evidence>
<keyword evidence="8 14" id="KW-1133">Transmembrane helix</keyword>
<organism evidence="19 20">
    <name type="scientific">Lederbergia graminis</name>
    <dbReference type="NCBI Taxonomy" id="735518"/>
    <lineage>
        <taxon>Bacteria</taxon>
        <taxon>Bacillati</taxon>
        <taxon>Bacillota</taxon>
        <taxon>Bacilli</taxon>
        <taxon>Bacillales</taxon>
        <taxon>Bacillaceae</taxon>
        <taxon>Lederbergia</taxon>
    </lineage>
</organism>
<feature type="domain" description="NADH:quinone oxidoreductase/Mrp antiporter transmembrane" evidence="15">
    <location>
        <begin position="129"/>
        <end position="417"/>
    </location>
</feature>
<feature type="transmembrane region" description="Helical" evidence="14">
    <location>
        <begin position="133"/>
        <end position="154"/>
    </location>
</feature>
<keyword evidence="20" id="KW-1185">Reference proteome</keyword>
<proteinExistence type="inferred from homology"/>
<feature type="transmembrane region" description="Helical" evidence="14">
    <location>
        <begin position="302"/>
        <end position="326"/>
    </location>
</feature>
<feature type="transmembrane region" description="Helical" evidence="14">
    <location>
        <begin position="208"/>
        <end position="231"/>
    </location>
</feature>
<feature type="transmembrane region" description="Helical" evidence="14">
    <location>
        <begin position="6"/>
        <end position="25"/>
    </location>
</feature>
<feature type="transmembrane region" description="Helical" evidence="14">
    <location>
        <begin position="109"/>
        <end position="127"/>
    </location>
</feature>
<evidence type="ECO:0000259" key="16">
    <source>
        <dbReference type="Pfam" id="PF00662"/>
    </source>
</evidence>
<evidence type="ECO:0000256" key="14">
    <source>
        <dbReference type="SAM" id="Phobius"/>
    </source>
</evidence>
<keyword evidence="9" id="KW-0915">Sodium</keyword>
<feature type="transmembrane region" description="Helical" evidence="14">
    <location>
        <begin position="653"/>
        <end position="673"/>
    </location>
</feature>
<dbReference type="InterPro" id="IPR005663">
    <property type="entry name" value="MrpA/MnhA1/PhaAB"/>
</dbReference>
<evidence type="ECO:0000256" key="8">
    <source>
        <dbReference type="ARBA" id="ARBA00022989"/>
    </source>
</evidence>
<evidence type="ECO:0000259" key="15">
    <source>
        <dbReference type="Pfam" id="PF00361"/>
    </source>
</evidence>
<evidence type="ECO:0000256" key="13">
    <source>
        <dbReference type="RuleBase" id="RU000320"/>
    </source>
</evidence>
<dbReference type="InterPro" id="IPR050616">
    <property type="entry name" value="CPA3_Na-H_Antiporter_A"/>
</dbReference>
<evidence type="ECO:0000259" key="17">
    <source>
        <dbReference type="Pfam" id="PF13244"/>
    </source>
</evidence>
<feature type="transmembrane region" description="Helical" evidence="14">
    <location>
        <begin position="679"/>
        <end position="700"/>
    </location>
</feature>
<feature type="transmembrane region" description="Helical" evidence="14">
    <location>
        <begin position="332"/>
        <end position="362"/>
    </location>
</feature>
<feature type="domain" description="MrpA C-terminal/MbhD" evidence="17">
    <location>
        <begin position="637"/>
        <end position="702"/>
    </location>
</feature>
<comment type="caution">
    <text evidence="19">The sequence shown here is derived from an EMBL/GenBank/DDBJ whole genome shotgun (WGS) entry which is preliminary data.</text>
</comment>
<feature type="domain" description="MrpA C-terminal/MbhE" evidence="18">
    <location>
        <begin position="715"/>
        <end position="792"/>
    </location>
</feature>
<feature type="transmembrane region" description="Helical" evidence="14">
    <location>
        <begin position="533"/>
        <end position="550"/>
    </location>
</feature>
<dbReference type="Pfam" id="PF00361">
    <property type="entry name" value="Proton_antipo_M"/>
    <property type="match status" value="1"/>
</dbReference>
<evidence type="ECO:0000313" key="20">
    <source>
        <dbReference type="Proteomes" id="UP001596147"/>
    </source>
</evidence>
<evidence type="ECO:0000256" key="9">
    <source>
        <dbReference type="ARBA" id="ARBA00023053"/>
    </source>
</evidence>
<dbReference type="EMBL" id="JBHSMC010000004">
    <property type="protein sequence ID" value="MFC5464315.1"/>
    <property type="molecule type" value="Genomic_DNA"/>
</dbReference>
<feature type="transmembrane region" description="Helical" evidence="14">
    <location>
        <begin position="625"/>
        <end position="646"/>
    </location>
</feature>
<dbReference type="PANTHER" id="PTHR43373">
    <property type="entry name" value="NA(+)/H(+) ANTIPORTER SUBUNIT"/>
    <property type="match status" value="1"/>
</dbReference>
<dbReference type="PANTHER" id="PTHR43373:SF1">
    <property type="entry name" value="NA(+)_H(+) ANTIPORTER SUBUNIT A"/>
    <property type="match status" value="1"/>
</dbReference>
<feature type="transmembrane region" description="Helical" evidence="14">
    <location>
        <begin position="473"/>
        <end position="492"/>
    </location>
</feature>
<dbReference type="NCBIfam" id="NF009285">
    <property type="entry name" value="PRK12645.1"/>
    <property type="match status" value="1"/>
</dbReference>
<dbReference type="Proteomes" id="UP001596147">
    <property type="component" value="Unassembled WGS sequence"/>
</dbReference>
<feature type="transmembrane region" description="Helical" evidence="14">
    <location>
        <begin position="32"/>
        <end position="49"/>
    </location>
</feature>
<evidence type="ECO:0000256" key="4">
    <source>
        <dbReference type="ARBA" id="ARBA00022449"/>
    </source>
</evidence>
<keyword evidence="3" id="KW-0813">Transport</keyword>
<evidence type="ECO:0000256" key="10">
    <source>
        <dbReference type="ARBA" id="ARBA00023065"/>
    </source>
</evidence>
<dbReference type="InterPro" id="IPR001516">
    <property type="entry name" value="Proton_antipo_N"/>
</dbReference>
<dbReference type="Pfam" id="PF13244">
    <property type="entry name" value="MbhD"/>
    <property type="match status" value="1"/>
</dbReference>
<feature type="transmembrane region" description="Helical" evidence="14">
    <location>
        <begin position="374"/>
        <end position="396"/>
    </location>
</feature>
<comment type="subcellular location">
    <subcellularLocation>
        <location evidence="1">Cell membrane</location>
        <topology evidence="1">Multi-pass membrane protein</topology>
    </subcellularLocation>
    <subcellularLocation>
        <location evidence="13">Membrane</location>
        <topology evidence="13">Multi-pass membrane protein</topology>
    </subcellularLocation>
</comment>
<keyword evidence="4" id="KW-0050">Antiport</keyword>
<keyword evidence="12" id="KW-0739">Sodium transport</keyword>
<evidence type="ECO:0000256" key="2">
    <source>
        <dbReference type="ARBA" id="ARBA00008483"/>
    </source>
</evidence>
<feature type="transmembrane region" description="Helical" evidence="14">
    <location>
        <begin position="777"/>
        <end position="795"/>
    </location>
</feature>
<gene>
    <name evidence="19" type="ORF">ACFPM4_06025</name>
</gene>
<dbReference type="InterPro" id="IPR046806">
    <property type="entry name" value="MrpA_C/MbhE"/>
</dbReference>
<feature type="transmembrane region" description="Helical" evidence="14">
    <location>
        <begin position="712"/>
        <end position="734"/>
    </location>
</feature>
<keyword evidence="11 14" id="KW-0472">Membrane</keyword>
<evidence type="ECO:0000256" key="7">
    <source>
        <dbReference type="ARBA" id="ARBA00022781"/>
    </source>
</evidence>
<name>A0ABW0LEM4_9BACI</name>
<feature type="transmembrane region" description="Helical" evidence="14">
    <location>
        <begin position="81"/>
        <end position="102"/>
    </location>
</feature>
<protein>
    <submittedName>
        <fullName evidence="19">Na+/H+ antiporter subunit A</fullName>
    </submittedName>
</protein>
<dbReference type="Pfam" id="PF20501">
    <property type="entry name" value="MbhE"/>
    <property type="match status" value="1"/>
</dbReference>
<evidence type="ECO:0000259" key="18">
    <source>
        <dbReference type="Pfam" id="PF20501"/>
    </source>
</evidence>
<dbReference type="RefSeq" id="WP_382349032.1">
    <property type="nucleotide sequence ID" value="NZ_JBHSMC010000004.1"/>
</dbReference>
<evidence type="ECO:0000313" key="19">
    <source>
        <dbReference type="EMBL" id="MFC5464315.1"/>
    </source>
</evidence>
<comment type="similarity">
    <text evidence="2">Belongs to the CPA3 antiporters (TC 2.A.63) subunit A family.</text>
</comment>
<feature type="domain" description="NADH-Ubiquinone oxidoreductase (complex I) chain 5 N-terminal" evidence="16">
    <location>
        <begin position="65"/>
        <end position="106"/>
    </location>
</feature>
<dbReference type="PRINTS" id="PR01434">
    <property type="entry name" value="NADHDHGNASE5"/>
</dbReference>
<evidence type="ECO:0000256" key="5">
    <source>
        <dbReference type="ARBA" id="ARBA00022475"/>
    </source>
</evidence>
<feature type="transmembrane region" description="Helical" evidence="14">
    <location>
        <begin position="243"/>
        <end position="260"/>
    </location>
</feature>